<feature type="compositionally biased region" description="Low complexity" evidence="10">
    <location>
        <begin position="13"/>
        <end position="22"/>
    </location>
</feature>
<evidence type="ECO:0000256" key="1">
    <source>
        <dbReference type="ARBA" id="ARBA00004567"/>
    </source>
</evidence>
<dbReference type="InterPro" id="IPR011502">
    <property type="entry name" value="Nucleoporin_Nup85"/>
</dbReference>
<feature type="compositionally biased region" description="Low complexity" evidence="10">
    <location>
        <begin position="97"/>
        <end position="113"/>
    </location>
</feature>
<keyword evidence="3 9" id="KW-0813">Transport</keyword>
<organism evidence="11 12">
    <name type="scientific">Dothidotthia symphoricarpi CBS 119687</name>
    <dbReference type="NCBI Taxonomy" id="1392245"/>
    <lineage>
        <taxon>Eukaryota</taxon>
        <taxon>Fungi</taxon>
        <taxon>Dikarya</taxon>
        <taxon>Ascomycota</taxon>
        <taxon>Pezizomycotina</taxon>
        <taxon>Dothideomycetes</taxon>
        <taxon>Pleosporomycetidae</taxon>
        <taxon>Pleosporales</taxon>
        <taxon>Dothidotthiaceae</taxon>
        <taxon>Dothidotthia</taxon>
    </lineage>
</organism>
<accession>A0A6A6A8R2</accession>
<dbReference type="GO" id="GO:0031080">
    <property type="term" value="C:nuclear pore outer ring"/>
    <property type="evidence" value="ECO:0007669"/>
    <property type="project" value="TreeGrafter"/>
</dbReference>
<comment type="subcellular location">
    <subcellularLocation>
        <location evidence="1 9">Nucleus</location>
        <location evidence="1 9">Nuclear pore complex</location>
    </subcellularLocation>
</comment>
<dbReference type="PANTHER" id="PTHR13373:SF21">
    <property type="entry name" value="NUCLEAR PORE COMPLEX PROTEIN NUP85"/>
    <property type="match status" value="1"/>
</dbReference>
<keyword evidence="4 9" id="KW-0509">mRNA transport</keyword>
<evidence type="ECO:0000313" key="12">
    <source>
        <dbReference type="Proteomes" id="UP000799771"/>
    </source>
</evidence>
<dbReference type="PANTHER" id="PTHR13373">
    <property type="entry name" value="FROUNT PROTEIN-RELATED"/>
    <property type="match status" value="1"/>
</dbReference>
<sequence>MFRVPSSTPPSTPNSRRQSRSNAPPSTTPAGQPRDDLFYSTSTPAGAPPAMNDLFDNARPTFTQPSGYNFNTSLFDSSPPKHGYNLEGVGAGSMGMSTTGRPTTARGRTTSSGYRVPSSPPRPGDDDEYGSEEGEDDDDMDEYDEYDDDEDDEQLRLSAQRRAKAQNRFSQSVVSHTSASDLEQGPMLVRAGAKQTQFDLLPLAKGLTPNVDRATLQEPDHVILETERLAGEVQASLDSDSPETRIGVLSDIAQKLVASWQAASRTSSKAGASSAAALSNASRLASLLLTLHHPPPIAHNQRSTALSIAPARPEARHFTPIPKVLLSWLNNTYAAVSEVELVLKESRAYSRHPSFWEAVQASAVRGNFDKTLQLLQGAKLENAATAQEDGLGDAGYTGSHLRHANDAVRTAIDLLRECPAVASDDWDVKGHDWSIFRQRTHQAYANLQDFAEGESASRHAVTQPFQASHFGISQSQASFHLSVTSRKAESKVPWSIYENLRNLYQLLLGNEEQILAISADWIEAVLGLAIWWNGEEEDVHQGSLAASRRSLMRSQRVRPVDVTPVKAYCQRLSSALAAVIENSDEDFSVNATDRFEVGIACIVDDNIEGVLRILQGWSLTVASAVAELASAGEWFVRADDIMGQFNQDDLMVLSYNGPQRSGVSKDDLLIAYADLLAAKGEISGQDGQQSREGWELAIQILGRLDDSVTASERVERLLVDLPLESATRVDKITQLCHNMGLSQHALTIALKYADHLRANTQNYGDTLLYYARAHAAPKIQDVLRVLVAHCLIKSVAYPPPADLDPSLASLVTSPKQTLTKLASLDPEAAALLSNHLSGYATLRKYYDLRDEEVLLKPGEKPAHGPMARKRAAANALMVIIASAASSIRGGLYDPEVETVVQVDVLLPLLGEALVFVNQPKRTLTLRHLYDLLAAVEDLDTSSSLIRAQCEEVLATALAAAYDPSSPDTHNALHKSLSNSTAASSSDQYSMLGSMDFGLGQSSAVLVGGGRVDEGRRAWDWRKGFVRGAKGADVVRVLRLGIAREIGRAFVEGEVCA</sequence>
<evidence type="ECO:0000256" key="7">
    <source>
        <dbReference type="ARBA" id="ARBA00023132"/>
    </source>
</evidence>
<proteinExistence type="inferred from homology"/>
<evidence type="ECO:0000313" key="11">
    <source>
        <dbReference type="EMBL" id="KAF2127946.1"/>
    </source>
</evidence>
<dbReference type="GeneID" id="54406420"/>
<dbReference type="Pfam" id="PF07575">
    <property type="entry name" value="Nucleopor_Nup85"/>
    <property type="match status" value="1"/>
</dbReference>
<keyword evidence="6 9" id="KW-0811">Translocation</keyword>
<evidence type="ECO:0000256" key="4">
    <source>
        <dbReference type="ARBA" id="ARBA00022816"/>
    </source>
</evidence>
<dbReference type="OrthoDB" id="5422384at2759"/>
<dbReference type="Proteomes" id="UP000799771">
    <property type="component" value="Unassembled WGS sequence"/>
</dbReference>
<dbReference type="GO" id="GO:0006606">
    <property type="term" value="P:protein import into nucleus"/>
    <property type="evidence" value="ECO:0007669"/>
    <property type="project" value="TreeGrafter"/>
</dbReference>
<evidence type="ECO:0000256" key="5">
    <source>
        <dbReference type="ARBA" id="ARBA00022927"/>
    </source>
</evidence>
<dbReference type="AlphaFoldDB" id="A0A6A6A8R2"/>
<comment type="subunit">
    <text evidence="9">Component of the nuclear pore complex (NPC).</text>
</comment>
<evidence type="ECO:0000256" key="6">
    <source>
        <dbReference type="ARBA" id="ARBA00023010"/>
    </source>
</evidence>
<keyword evidence="7 9" id="KW-0906">Nuclear pore complex</keyword>
<keyword evidence="8 9" id="KW-0539">Nucleus</keyword>
<comment type="similarity">
    <text evidence="2 9">Belongs to the nucleoporin Nup85 family.</text>
</comment>
<dbReference type="EMBL" id="ML977509">
    <property type="protein sequence ID" value="KAF2127946.1"/>
    <property type="molecule type" value="Genomic_DNA"/>
</dbReference>
<feature type="region of interest" description="Disordered" evidence="10">
    <location>
        <begin position="1"/>
        <end position="152"/>
    </location>
</feature>
<keyword evidence="9" id="KW-0472">Membrane</keyword>
<evidence type="ECO:0000256" key="9">
    <source>
        <dbReference type="RuleBase" id="RU365073"/>
    </source>
</evidence>
<gene>
    <name evidence="11" type="ORF">P153DRAFT_342945</name>
</gene>
<name>A0A6A6A8R2_9PLEO</name>
<evidence type="ECO:0000256" key="2">
    <source>
        <dbReference type="ARBA" id="ARBA00005573"/>
    </source>
</evidence>
<protein>
    <recommendedName>
        <fullName evidence="9">Nuclear pore complex protein Nup85</fullName>
    </recommendedName>
</protein>
<dbReference type="GO" id="GO:0045893">
    <property type="term" value="P:positive regulation of DNA-templated transcription"/>
    <property type="evidence" value="ECO:0007669"/>
    <property type="project" value="TreeGrafter"/>
</dbReference>
<comment type="function">
    <text evidence="9">Functions as a component of the nuclear pore complex (NPC).</text>
</comment>
<feature type="compositionally biased region" description="Acidic residues" evidence="10">
    <location>
        <begin position="125"/>
        <end position="152"/>
    </location>
</feature>
<dbReference type="GO" id="GO:0017056">
    <property type="term" value="F:structural constituent of nuclear pore"/>
    <property type="evidence" value="ECO:0007669"/>
    <property type="project" value="TreeGrafter"/>
</dbReference>
<reference evidence="11" key="1">
    <citation type="journal article" date="2020" name="Stud. Mycol.">
        <title>101 Dothideomycetes genomes: a test case for predicting lifestyles and emergence of pathogens.</title>
        <authorList>
            <person name="Haridas S."/>
            <person name="Albert R."/>
            <person name="Binder M."/>
            <person name="Bloem J."/>
            <person name="Labutti K."/>
            <person name="Salamov A."/>
            <person name="Andreopoulos B."/>
            <person name="Baker S."/>
            <person name="Barry K."/>
            <person name="Bills G."/>
            <person name="Bluhm B."/>
            <person name="Cannon C."/>
            <person name="Castanera R."/>
            <person name="Culley D."/>
            <person name="Daum C."/>
            <person name="Ezra D."/>
            <person name="Gonzalez J."/>
            <person name="Henrissat B."/>
            <person name="Kuo A."/>
            <person name="Liang C."/>
            <person name="Lipzen A."/>
            <person name="Lutzoni F."/>
            <person name="Magnuson J."/>
            <person name="Mondo S."/>
            <person name="Nolan M."/>
            <person name="Ohm R."/>
            <person name="Pangilinan J."/>
            <person name="Park H.-J."/>
            <person name="Ramirez L."/>
            <person name="Alfaro M."/>
            <person name="Sun H."/>
            <person name="Tritt A."/>
            <person name="Yoshinaga Y."/>
            <person name="Zwiers L.-H."/>
            <person name="Turgeon B."/>
            <person name="Goodwin S."/>
            <person name="Spatafora J."/>
            <person name="Crous P."/>
            <person name="Grigoriev I."/>
        </authorList>
    </citation>
    <scope>NUCLEOTIDE SEQUENCE</scope>
    <source>
        <strain evidence="11">CBS 119687</strain>
    </source>
</reference>
<dbReference type="GO" id="GO:0031965">
    <property type="term" value="C:nuclear membrane"/>
    <property type="evidence" value="ECO:0007669"/>
    <property type="project" value="UniProtKB-UniRule"/>
</dbReference>
<evidence type="ECO:0000256" key="10">
    <source>
        <dbReference type="SAM" id="MobiDB-lite"/>
    </source>
</evidence>
<dbReference type="RefSeq" id="XP_033522335.1">
    <property type="nucleotide sequence ID" value="XM_033665988.1"/>
</dbReference>
<dbReference type="GO" id="GO:0006406">
    <property type="term" value="P:mRNA export from nucleus"/>
    <property type="evidence" value="ECO:0007669"/>
    <property type="project" value="TreeGrafter"/>
</dbReference>
<evidence type="ECO:0000256" key="8">
    <source>
        <dbReference type="ARBA" id="ARBA00023242"/>
    </source>
</evidence>
<keyword evidence="12" id="KW-1185">Reference proteome</keyword>
<evidence type="ECO:0000256" key="3">
    <source>
        <dbReference type="ARBA" id="ARBA00022448"/>
    </source>
</evidence>
<keyword evidence="5 9" id="KW-0653">Protein transport</keyword>
<feature type="compositionally biased region" description="Polar residues" evidence="10">
    <location>
        <begin position="60"/>
        <end position="76"/>
    </location>
</feature>